<protein>
    <submittedName>
        <fullName evidence="2">Uncharacterized protein</fullName>
    </submittedName>
</protein>
<accession>T2IK25</accession>
<proteinExistence type="predicted"/>
<reference evidence="2 3" key="2">
    <citation type="submission" date="2013-09" db="EMBL/GenBank/DDBJ databases">
        <title>Whole genome comparison of six Crocosphaera watsonii strains with differing phenotypes.</title>
        <authorList>
            <person name="Bench S.R."/>
            <person name="Heller P."/>
            <person name="Frank I."/>
            <person name="Arciniega M."/>
            <person name="Shilova I.N."/>
            <person name="Zehr J.P."/>
        </authorList>
    </citation>
    <scope>NUCLEOTIDE SEQUENCE [LARGE SCALE GENOMIC DNA]</scope>
    <source>
        <strain evidence="2 3">WH 0005</strain>
    </source>
</reference>
<gene>
    <name evidence="2" type="ORF">CWATWH0005_1896</name>
</gene>
<evidence type="ECO:0000313" key="2">
    <source>
        <dbReference type="EMBL" id="CCQ53886.1"/>
    </source>
</evidence>
<dbReference type="RefSeq" id="WP_021832236.1">
    <property type="nucleotide sequence ID" value="NZ_CAQL01000049.1"/>
</dbReference>
<dbReference type="EMBL" id="CAQL01000049">
    <property type="protein sequence ID" value="CCQ53886.1"/>
    <property type="molecule type" value="Genomic_DNA"/>
</dbReference>
<comment type="caution">
    <text evidence="2">The sequence shown here is derived from an EMBL/GenBank/DDBJ whole genome shotgun (WGS) entry which is preliminary data.</text>
</comment>
<reference evidence="2 3" key="1">
    <citation type="submission" date="2013-01" db="EMBL/GenBank/DDBJ databases">
        <authorList>
            <person name="Bench S."/>
        </authorList>
    </citation>
    <scope>NUCLEOTIDE SEQUENCE [LARGE SCALE GENOMIC DNA]</scope>
    <source>
        <strain evidence="2 3">WH 0005</strain>
    </source>
</reference>
<organism evidence="2 3">
    <name type="scientific">Crocosphaera watsonii WH 0005</name>
    <dbReference type="NCBI Taxonomy" id="423472"/>
    <lineage>
        <taxon>Bacteria</taxon>
        <taxon>Bacillati</taxon>
        <taxon>Cyanobacteriota</taxon>
        <taxon>Cyanophyceae</taxon>
        <taxon>Oscillatoriophycideae</taxon>
        <taxon>Chroococcales</taxon>
        <taxon>Aphanothecaceae</taxon>
        <taxon>Crocosphaera</taxon>
    </lineage>
</organism>
<evidence type="ECO:0000313" key="3">
    <source>
        <dbReference type="Proteomes" id="UP000017981"/>
    </source>
</evidence>
<dbReference type="Proteomes" id="UP000017981">
    <property type="component" value="Unassembled WGS sequence"/>
</dbReference>
<evidence type="ECO:0000256" key="1">
    <source>
        <dbReference type="SAM" id="Coils"/>
    </source>
</evidence>
<sequence length="202" mass="22604">MLSTIDSPDSDYSNLEDQLLDAQNALAEVQELAQQAEATSIALTASMEDLQAFLEVQNDQYLNEIQAKQSTLQQLLEATELKENYTLLATEKQLELNTLETQLQTRLIEATEAGSQEAAYLLTVAQQNNFATAAEIYYRDYRDLMTDTGGGCAGGIARPDDAVKADYYYNEMLKYRALQEQAQQQADQFAIVKEAAEDQIDY</sequence>
<dbReference type="AlphaFoldDB" id="T2IK25"/>
<keyword evidence="1" id="KW-0175">Coiled coil</keyword>
<name>T2IK25_CROWT</name>
<feature type="coiled-coil region" evidence="1">
    <location>
        <begin position="12"/>
        <end position="82"/>
    </location>
</feature>